<dbReference type="Proteomes" id="UP000887575">
    <property type="component" value="Unassembled WGS sequence"/>
</dbReference>
<proteinExistence type="predicted"/>
<keyword evidence="1" id="KW-0472">Membrane</keyword>
<feature type="transmembrane region" description="Helical" evidence="1">
    <location>
        <begin position="125"/>
        <end position="147"/>
    </location>
</feature>
<keyword evidence="2" id="KW-1185">Reference proteome</keyword>
<evidence type="ECO:0000256" key="1">
    <source>
        <dbReference type="SAM" id="Phobius"/>
    </source>
</evidence>
<reference evidence="3" key="1">
    <citation type="submission" date="2024-02" db="UniProtKB">
        <authorList>
            <consortium name="WormBaseParasite"/>
        </authorList>
    </citation>
    <scope>IDENTIFICATION</scope>
</reference>
<sequence>MSIQCHPICNHPLPQFGTVRIKTEFNMCAGPPEFIVNVRHDVPSTSTFKAQVNGVQEVRRIGTEHWPLNLDVDFHRIISPTSDEYFLRACIETVRIGDRECFINETFRAADIQDCSGSRPSSIPLVVSGGLVCIFFVSALILLSVLIHRLYKRVTKQSDDRFSSNKSGSMRKQQANSQLLPSYQSGKLSIEDDRLTVIAEEGEDGEETENKGGFTAIHNTLHNDPSMIDKSWMPLMCSPRRDSSSSGFSEPTDGELVIPPLLPPSIRSLSSNPSSLIVSIQSSNQSRIPFQTFRPLANHV</sequence>
<evidence type="ECO:0000313" key="3">
    <source>
        <dbReference type="WBParaSite" id="MBELARI_LOCUS12032"/>
    </source>
</evidence>
<keyword evidence="1" id="KW-0812">Transmembrane</keyword>
<keyword evidence="1" id="KW-1133">Transmembrane helix</keyword>
<accession>A0AAF3EDI5</accession>
<name>A0AAF3EDI5_9BILA</name>
<evidence type="ECO:0000313" key="2">
    <source>
        <dbReference type="Proteomes" id="UP000887575"/>
    </source>
</evidence>
<organism evidence="2 3">
    <name type="scientific">Mesorhabditis belari</name>
    <dbReference type="NCBI Taxonomy" id="2138241"/>
    <lineage>
        <taxon>Eukaryota</taxon>
        <taxon>Metazoa</taxon>
        <taxon>Ecdysozoa</taxon>
        <taxon>Nematoda</taxon>
        <taxon>Chromadorea</taxon>
        <taxon>Rhabditida</taxon>
        <taxon>Rhabditina</taxon>
        <taxon>Rhabditomorpha</taxon>
        <taxon>Rhabditoidea</taxon>
        <taxon>Rhabditidae</taxon>
        <taxon>Mesorhabditinae</taxon>
        <taxon>Mesorhabditis</taxon>
    </lineage>
</organism>
<dbReference type="WBParaSite" id="MBELARI_LOCUS12032">
    <property type="protein sequence ID" value="MBELARI_LOCUS12032"/>
    <property type="gene ID" value="MBELARI_LOCUS12032"/>
</dbReference>
<dbReference type="AlphaFoldDB" id="A0AAF3EDI5"/>
<protein>
    <submittedName>
        <fullName evidence="3">Uncharacterized protein</fullName>
    </submittedName>
</protein>